<accession>A0A7D4UIM1</accession>
<reference evidence="3 4" key="1">
    <citation type="submission" date="2020-05" db="EMBL/GenBank/DDBJ databases">
        <title>Strain PA2F3 complete genome.</title>
        <authorList>
            <person name="Kim Y.-S."/>
            <person name="Kim S.-J."/>
            <person name="Jung H.-k."/>
            <person name="Kim S.-E."/>
            <person name="Kim K.-H."/>
        </authorList>
    </citation>
    <scope>NUCLEOTIDE SEQUENCE [LARGE SCALE GENOMIC DNA]</scope>
    <source>
        <strain evidence="3 4">PA2F3</strain>
    </source>
</reference>
<feature type="domain" description="Cas12f1-like TNB" evidence="2">
    <location>
        <begin position="38"/>
        <end position="104"/>
    </location>
</feature>
<dbReference type="GO" id="GO:0003677">
    <property type="term" value="F:DNA binding"/>
    <property type="evidence" value="ECO:0007669"/>
    <property type="project" value="UniProtKB-KW"/>
</dbReference>
<dbReference type="EMBL" id="CP054038">
    <property type="protein sequence ID" value="QKJ19928.1"/>
    <property type="molecule type" value="Genomic_DNA"/>
</dbReference>
<evidence type="ECO:0000259" key="2">
    <source>
        <dbReference type="Pfam" id="PF07282"/>
    </source>
</evidence>
<name>A0A7D4UIM1_9MICO</name>
<keyword evidence="1" id="KW-0238">DNA-binding</keyword>
<sequence length="143" mass="14975">MTRLSGGNQVICVENLDIVGMIAGSHSERSKSIHDAAWGMFLRELAAHTGLAGRELVVAPKFFPGTQTCAVCGTWGKKKSLDVRVWTCTACGTVLDRDYNAATNHLKLARGSAESLHACGVTLAQLAGVGDESGTTPCAEEAA</sequence>
<dbReference type="AlphaFoldDB" id="A0A7D4UIM1"/>
<dbReference type="Proteomes" id="UP000502498">
    <property type="component" value="Chromosome"/>
</dbReference>
<evidence type="ECO:0000313" key="4">
    <source>
        <dbReference type="Proteomes" id="UP000502498"/>
    </source>
</evidence>
<organism evidence="3 4">
    <name type="scientific">Microbacterium hominis</name>
    <dbReference type="NCBI Taxonomy" id="162426"/>
    <lineage>
        <taxon>Bacteria</taxon>
        <taxon>Bacillati</taxon>
        <taxon>Actinomycetota</taxon>
        <taxon>Actinomycetes</taxon>
        <taxon>Micrococcales</taxon>
        <taxon>Microbacteriaceae</taxon>
        <taxon>Microbacterium</taxon>
    </lineage>
</organism>
<proteinExistence type="predicted"/>
<dbReference type="Pfam" id="PF07282">
    <property type="entry name" value="Cas12f1-like_TNB"/>
    <property type="match status" value="1"/>
</dbReference>
<protein>
    <submittedName>
        <fullName evidence="3">Transposase</fullName>
    </submittedName>
</protein>
<evidence type="ECO:0000313" key="3">
    <source>
        <dbReference type="EMBL" id="QKJ19928.1"/>
    </source>
</evidence>
<gene>
    <name evidence="3" type="ORF">HQM25_11565</name>
</gene>
<evidence type="ECO:0000256" key="1">
    <source>
        <dbReference type="ARBA" id="ARBA00023125"/>
    </source>
</evidence>
<dbReference type="InterPro" id="IPR010095">
    <property type="entry name" value="Cas12f1-like_TNB"/>
</dbReference>